<evidence type="ECO:0000256" key="1">
    <source>
        <dbReference type="ARBA" id="ARBA00005384"/>
    </source>
</evidence>
<dbReference type="InterPro" id="IPR036388">
    <property type="entry name" value="WH-like_DNA-bd_sf"/>
</dbReference>
<dbReference type="InterPro" id="IPR004839">
    <property type="entry name" value="Aminotransferase_I/II_large"/>
</dbReference>
<comment type="caution">
    <text evidence="7">The sequence shown here is derived from an EMBL/GenBank/DDBJ whole genome shotgun (WGS) entry which is preliminary data.</text>
</comment>
<dbReference type="InterPro" id="IPR036390">
    <property type="entry name" value="WH_DNA-bd_sf"/>
</dbReference>
<keyword evidence="2" id="KW-0663">Pyridoxal phosphate</keyword>
<gene>
    <name evidence="7" type="ORF">KSB_83910</name>
</gene>
<evidence type="ECO:0000313" key="7">
    <source>
        <dbReference type="EMBL" id="GHO59916.1"/>
    </source>
</evidence>
<dbReference type="PANTHER" id="PTHR46577:SF1">
    <property type="entry name" value="HTH-TYPE TRANSCRIPTIONAL REGULATORY PROTEIN GABR"/>
    <property type="match status" value="1"/>
</dbReference>
<dbReference type="CDD" id="cd07377">
    <property type="entry name" value="WHTH_GntR"/>
    <property type="match status" value="1"/>
</dbReference>
<dbReference type="SUPFAM" id="SSF53383">
    <property type="entry name" value="PLP-dependent transferases"/>
    <property type="match status" value="1"/>
</dbReference>
<evidence type="ECO:0000256" key="2">
    <source>
        <dbReference type="ARBA" id="ARBA00022898"/>
    </source>
</evidence>
<dbReference type="CDD" id="cd00609">
    <property type="entry name" value="AAT_like"/>
    <property type="match status" value="1"/>
</dbReference>
<dbReference type="Proteomes" id="UP000654345">
    <property type="component" value="Unassembled WGS sequence"/>
</dbReference>
<accession>A0ABQ3V417</accession>
<proteinExistence type="inferred from homology"/>
<protein>
    <submittedName>
        <fullName evidence="7">GntR family transcriptional regulator</fullName>
    </submittedName>
</protein>
<keyword evidence="4" id="KW-0238">DNA-binding</keyword>
<dbReference type="Gene3D" id="3.40.640.10">
    <property type="entry name" value="Type I PLP-dependent aspartate aminotransferase-like (Major domain)"/>
    <property type="match status" value="1"/>
</dbReference>
<keyword evidence="8" id="KW-1185">Reference proteome</keyword>
<dbReference type="RefSeq" id="WP_201376050.1">
    <property type="nucleotide sequence ID" value="NZ_BNJG01000003.1"/>
</dbReference>
<dbReference type="EMBL" id="BNJG01000003">
    <property type="protein sequence ID" value="GHO59916.1"/>
    <property type="molecule type" value="Genomic_DNA"/>
</dbReference>
<dbReference type="Pfam" id="PF00392">
    <property type="entry name" value="GntR"/>
    <property type="match status" value="1"/>
</dbReference>
<name>A0ABQ3V417_9CHLR</name>
<dbReference type="InterPro" id="IPR000524">
    <property type="entry name" value="Tscrpt_reg_HTH_GntR"/>
</dbReference>
<keyword evidence="3" id="KW-0805">Transcription regulation</keyword>
<evidence type="ECO:0000256" key="4">
    <source>
        <dbReference type="ARBA" id="ARBA00023125"/>
    </source>
</evidence>
<dbReference type="InterPro" id="IPR051446">
    <property type="entry name" value="HTH_trans_reg/aminotransferase"/>
</dbReference>
<evidence type="ECO:0000313" key="8">
    <source>
        <dbReference type="Proteomes" id="UP000654345"/>
    </source>
</evidence>
<dbReference type="InterPro" id="IPR015424">
    <property type="entry name" value="PyrdxlP-dep_Trfase"/>
</dbReference>
<evidence type="ECO:0000256" key="3">
    <source>
        <dbReference type="ARBA" id="ARBA00023015"/>
    </source>
</evidence>
<sequence length="489" mass="53727">MARASLGLSITLDRKHKESLHTQLVQQLRQSITNGLLPAGVQLPSTRAFAADLGLSRNVVIAAYDELFAEGYLEGRHGSGTYVRQDLPLHTRLSRPSPPPCPRWVRPPTLPEISAPSSDPHMIEFRLGTPTITPLSTRIWHEVWRKAIEHLPPNMCGSPNGDPRLRAALADYLGRARGIACQAEDLIVTSGATQALDLLARAILGPNDLVGFEEPGYPVARHILAASGAQILPLPVDDDGMCVDQLSQSPLAPVLVHVTPSHQYPLTTRLSVTRRLALLDWAQTNDSLIIEDDYDSEFRFHAPPLPALASLDTTGHVAYIGTFSKVLTPALRIGYLLVPSPLREPVERLKRFSDYHTSWPTQQALAILLSEGHLDRHIRRMRHHYAHKRQLLKEVLAPIAHLAQLRGLDAGLHAYLELRADLDAHRVAQDAKARSILVSTIDTCYAGTPDRNGLLLGYGGLSAKDVVCGGQVLREVIEHLAGETRRNLG</sequence>
<dbReference type="Pfam" id="PF00155">
    <property type="entry name" value="Aminotran_1_2"/>
    <property type="match status" value="1"/>
</dbReference>
<dbReference type="PANTHER" id="PTHR46577">
    <property type="entry name" value="HTH-TYPE TRANSCRIPTIONAL REGULATORY PROTEIN GABR"/>
    <property type="match status" value="1"/>
</dbReference>
<keyword evidence="5" id="KW-0804">Transcription</keyword>
<evidence type="ECO:0000259" key="6">
    <source>
        <dbReference type="PROSITE" id="PS50949"/>
    </source>
</evidence>
<comment type="similarity">
    <text evidence="1">In the C-terminal section; belongs to the class-I pyridoxal-phosphate-dependent aminotransferase family.</text>
</comment>
<dbReference type="PROSITE" id="PS50949">
    <property type="entry name" value="HTH_GNTR"/>
    <property type="match status" value="1"/>
</dbReference>
<feature type="domain" description="HTH gntR-type" evidence="6">
    <location>
        <begin position="18"/>
        <end position="86"/>
    </location>
</feature>
<evidence type="ECO:0000256" key="5">
    <source>
        <dbReference type="ARBA" id="ARBA00023163"/>
    </source>
</evidence>
<dbReference type="Gene3D" id="1.10.10.10">
    <property type="entry name" value="Winged helix-like DNA-binding domain superfamily/Winged helix DNA-binding domain"/>
    <property type="match status" value="1"/>
</dbReference>
<reference evidence="7 8" key="1">
    <citation type="journal article" date="2021" name="Int. J. Syst. Evol. Microbiol.">
        <title>Reticulibacter mediterranei gen. nov., sp. nov., within the new family Reticulibacteraceae fam. nov., and Ktedonospora formicarum gen. nov., sp. nov., Ktedonobacter robiniae sp. nov., Dictyobacter formicarum sp. nov. and Dictyobacter arantiisoli sp. nov., belonging to the class Ktedonobacteria.</title>
        <authorList>
            <person name="Yabe S."/>
            <person name="Zheng Y."/>
            <person name="Wang C.M."/>
            <person name="Sakai Y."/>
            <person name="Abe K."/>
            <person name="Yokota A."/>
            <person name="Donadio S."/>
            <person name="Cavaletti L."/>
            <person name="Monciardini P."/>
        </authorList>
    </citation>
    <scope>NUCLEOTIDE SEQUENCE [LARGE SCALE GENOMIC DNA]</scope>
    <source>
        <strain evidence="7 8">SOSP1-30</strain>
    </source>
</reference>
<dbReference type="SMART" id="SM00345">
    <property type="entry name" value="HTH_GNTR"/>
    <property type="match status" value="1"/>
</dbReference>
<organism evidence="7 8">
    <name type="scientific">Ktedonobacter robiniae</name>
    <dbReference type="NCBI Taxonomy" id="2778365"/>
    <lineage>
        <taxon>Bacteria</taxon>
        <taxon>Bacillati</taxon>
        <taxon>Chloroflexota</taxon>
        <taxon>Ktedonobacteria</taxon>
        <taxon>Ktedonobacterales</taxon>
        <taxon>Ktedonobacteraceae</taxon>
        <taxon>Ktedonobacter</taxon>
    </lineage>
</organism>
<dbReference type="SUPFAM" id="SSF46785">
    <property type="entry name" value="Winged helix' DNA-binding domain"/>
    <property type="match status" value="1"/>
</dbReference>
<dbReference type="InterPro" id="IPR015421">
    <property type="entry name" value="PyrdxlP-dep_Trfase_major"/>
</dbReference>